<feature type="region of interest" description="Disordered" evidence="1">
    <location>
        <begin position="21"/>
        <end position="53"/>
    </location>
</feature>
<dbReference type="AlphaFoldDB" id="A0A642V5L0"/>
<dbReference type="Proteomes" id="UP000761534">
    <property type="component" value="Unassembled WGS sequence"/>
</dbReference>
<evidence type="ECO:0000256" key="1">
    <source>
        <dbReference type="SAM" id="MobiDB-lite"/>
    </source>
</evidence>
<proteinExistence type="predicted"/>
<comment type="caution">
    <text evidence="2">The sequence shown here is derived from an EMBL/GenBank/DDBJ whole genome shotgun (WGS) entry which is preliminary data.</text>
</comment>
<reference evidence="2" key="1">
    <citation type="journal article" date="2019" name="G3 (Bethesda)">
        <title>Genome Assemblies of Two Rare Opportunistic Yeast Pathogens: Diutina rugosa (syn. Candida rugosa) and Trichomonascus ciferrii (syn. Candida ciferrii).</title>
        <authorList>
            <person name="Mixao V."/>
            <person name="Saus E."/>
            <person name="Hansen A.P."/>
            <person name="Lass-Florl C."/>
            <person name="Gabaldon T."/>
        </authorList>
    </citation>
    <scope>NUCLEOTIDE SEQUENCE</scope>
    <source>
        <strain evidence="2">CBS 4856</strain>
    </source>
</reference>
<evidence type="ECO:0000313" key="3">
    <source>
        <dbReference type="Proteomes" id="UP000761534"/>
    </source>
</evidence>
<organism evidence="2 3">
    <name type="scientific">Trichomonascus ciferrii</name>
    <dbReference type="NCBI Taxonomy" id="44093"/>
    <lineage>
        <taxon>Eukaryota</taxon>
        <taxon>Fungi</taxon>
        <taxon>Dikarya</taxon>
        <taxon>Ascomycota</taxon>
        <taxon>Saccharomycotina</taxon>
        <taxon>Dipodascomycetes</taxon>
        <taxon>Dipodascales</taxon>
        <taxon>Trichomonascaceae</taxon>
        <taxon>Trichomonascus</taxon>
        <taxon>Trichomonascus ciferrii complex</taxon>
    </lineage>
</organism>
<evidence type="ECO:0000313" key="2">
    <source>
        <dbReference type="EMBL" id="KAA8914780.1"/>
    </source>
</evidence>
<protein>
    <submittedName>
        <fullName evidence="2">Uncharacterized protein</fullName>
    </submittedName>
</protein>
<keyword evidence="3" id="KW-1185">Reference proteome</keyword>
<accession>A0A642V5L0</accession>
<dbReference type="EMBL" id="SWFS01000192">
    <property type="protein sequence ID" value="KAA8914780.1"/>
    <property type="molecule type" value="Genomic_DNA"/>
</dbReference>
<dbReference type="VEuPathDB" id="FungiDB:TRICI_002814"/>
<sequence>MATATTTDRVLKTPQSVARCRVGKKRCSKTGGHSHSIDPSSTLLSPPPSRHHTTASLQHFTDDFLATPSKSYGSLQAAFQEQRGQRDATPALKLRRNRRRRRQALSLITINGRAQVSAGLGLGTADSDSSDDDDEDDYYYTPDDACLALKQAVANKNNTTTTNMQPEDPAYLYDPPQTPPRNVTYDYQHVAATTPSKFVTDATLFSAYTVIGMSPYGF</sequence>
<gene>
    <name evidence="2" type="ORF">TRICI_002814</name>
</gene>
<name>A0A642V5L0_9ASCO</name>